<feature type="transmembrane region" description="Helical" evidence="6">
    <location>
        <begin position="170"/>
        <end position="192"/>
    </location>
</feature>
<dbReference type="InterPro" id="IPR018820">
    <property type="entry name" value="BRE4-related_DUF2421"/>
</dbReference>
<feature type="transmembrane region" description="Helical" evidence="6">
    <location>
        <begin position="711"/>
        <end position="727"/>
    </location>
</feature>
<feature type="transmembrane region" description="Helical" evidence="6">
    <location>
        <begin position="655"/>
        <end position="673"/>
    </location>
</feature>
<comment type="subcellular location">
    <subcellularLocation>
        <location evidence="1">Membrane</location>
        <topology evidence="1">Multi-pass membrane protein</topology>
    </subcellularLocation>
</comment>
<feature type="domain" description="Integral membrane bound transporter" evidence="9">
    <location>
        <begin position="677"/>
        <end position="805"/>
    </location>
</feature>
<dbReference type="InterPro" id="IPR018823">
    <property type="entry name" value="ArAE_2_N"/>
</dbReference>
<name>A0A8H7Q1G2_MORIS</name>
<evidence type="ECO:0000256" key="5">
    <source>
        <dbReference type="SAM" id="MobiDB-lite"/>
    </source>
</evidence>
<evidence type="ECO:0000313" key="10">
    <source>
        <dbReference type="EMBL" id="KAG2184664.1"/>
    </source>
</evidence>
<evidence type="ECO:0008006" key="12">
    <source>
        <dbReference type="Google" id="ProtNLM"/>
    </source>
</evidence>
<feature type="region of interest" description="Disordered" evidence="5">
    <location>
        <begin position="1"/>
        <end position="71"/>
    </location>
</feature>
<evidence type="ECO:0000256" key="2">
    <source>
        <dbReference type="ARBA" id="ARBA00022692"/>
    </source>
</evidence>
<comment type="caution">
    <text evidence="10">The sequence shown here is derived from an EMBL/GenBank/DDBJ whole genome shotgun (WGS) entry which is preliminary data.</text>
</comment>
<proteinExistence type="predicted"/>
<evidence type="ECO:0000256" key="1">
    <source>
        <dbReference type="ARBA" id="ARBA00004141"/>
    </source>
</evidence>
<dbReference type="AlphaFoldDB" id="A0A8H7Q1G2"/>
<dbReference type="Pfam" id="PF10334">
    <property type="entry name" value="BRE4"/>
    <property type="match status" value="1"/>
</dbReference>
<feature type="domain" description="DUF2421" evidence="7">
    <location>
        <begin position="811"/>
        <end position="963"/>
    </location>
</feature>
<feature type="transmembrane region" description="Helical" evidence="6">
    <location>
        <begin position="758"/>
        <end position="778"/>
    </location>
</feature>
<reference evidence="10" key="1">
    <citation type="submission" date="2020-12" db="EMBL/GenBank/DDBJ databases">
        <title>Metabolic potential, ecology and presence of endohyphal bacteria is reflected in genomic diversity of Mucoromycotina.</title>
        <authorList>
            <person name="Muszewska A."/>
            <person name="Okrasinska A."/>
            <person name="Steczkiewicz K."/>
            <person name="Drgas O."/>
            <person name="Orlowska M."/>
            <person name="Perlinska-Lenart U."/>
            <person name="Aleksandrzak-Piekarczyk T."/>
            <person name="Szatraj K."/>
            <person name="Zielenkiewicz U."/>
            <person name="Pilsyk S."/>
            <person name="Malc E."/>
            <person name="Mieczkowski P."/>
            <person name="Kruszewska J.S."/>
            <person name="Biernat P."/>
            <person name="Pawlowska J."/>
        </authorList>
    </citation>
    <scope>NUCLEOTIDE SEQUENCE</scope>
    <source>
        <strain evidence="10">WA0000067209</strain>
    </source>
</reference>
<dbReference type="Pfam" id="PF13515">
    <property type="entry name" value="FUSC_2"/>
    <property type="match status" value="1"/>
</dbReference>
<feature type="transmembrane region" description="Helical" evidence="6">
    <location>
        <begin position="226"/>
        <end position="249"/>
    </location>
</feature>
<dbReference type="Pfam" id="PF10337">
    <property type="entry name" value="ArAE_2_N"/>
    <property type="match status" value="1"/>
</dbReference>
<feature type="transmembrane region" description="Helical" evidence="6">
    <location>
        <begin position="685"/>
        <end position="704"/>
    </location>
</feature>
<keyword evidence="3 6" id="KW-1133">Transmembrane helix</keyword>
<evidence type="ECO:0000259" key="9">
    <source>
        <dbReference type="Pfam" id="PF13515"/>
    </source>
</evidence>
<feature type="domain" description="Putative ER transporter 6TM N-terminal" evidence="8">
    <location>
        <begin position="175"/>
        <end position="441"/>
    </location>
</feature>
<feature type="compositionally biased region" description="Polar residues" evidence="5">
    <location>
        <begin position="18"/>
        <end position="52"/>
    </location>
</feature>
<dbReference type="InterPro" id="IPR023244">
    <property type="entry name" value="Brefeldin_A-sensitivity_4"/>
</dbReference>
<feature type="transmembrane region" description="Helical" evidence="6">
    <location>
        <begin position="110"/>
        <end position="127"/>
    </location>
</feature>
<dbReference type="PANTHER" id="PTHR37994">
    <property type="entry name" value="ARAE_2_N DOMAIN-CONTAINING PROTEIN-RELATED"/>
    <property type="match status" value="1"/>
</dbReference>
<feature type="transmembrane region" description="Helical" evidence="6">
    <location>
        <begin position="134"/>
        <end position="158"/>
    </location>
</feature>
<feature type="compositionally biased region" description="Basic and acidic residues" evidence="5">
    <location>
        <begin position="8"/>
        <end position="17"/>
    </location>
</feature>
<dbReference type="GO" id="GO:0016020">
    <property type="term" value="C:membrane"/>
    <property type="evidence" value="ECO:0007669"/>
    <property type="project" value="UniProtKB-SubCell"/>
</dbReference>
<evidence type="ECO:0000259" key="8">
    <source>
        <dbReference type="Pfam" id="PF10337"/>
    </source>
</evidence>
<organism evidence="10 11">
    <name type="scientific">Mortierella isabellina</name>
    <name type="common">Filamentous fungus</name>
    <name type="synonym">Umbelopsis isabellina</name>
    <dbReference type="NCBI Taxonomy" id="91625"/>
    <lineage>
        <taxon>Eukaryota</taxon>
        <taxon>Fungi</taxon>
        <taxon>Fungi incertae sedis</taxon>
        <taxon>Mucoromycota</taxon>
        <taxon>Mucoromycotina</taxon>
        <taxon>Umbelopsidomycetes</taxon>
        <taxon>Umbelopsidales</taxon>
        <taxon>Umbelopsidaceae</taxon>
        <taxon>Umbelopsis</taxon>
    </lineage>
</organism>
<accession>A0A8H7Q1G2</accession>
<feature type="transmembrane region" description="Helical" evidence="6">
    <location>
        <begin position="199"/>
        <end position="220"/>
    </location>
</feature>
<evidence type="ECO:0000256" key="4">
    <source>
        <dbReference type="ARBA" id="ARBA00023136"/>
    </source>
</evidence>
<feature type="transmembrane region" description="Helical" evidence="6">
    <location>
        <begin position="87"/>
        <end position="104"/>
    </location>
</feature>
<feature type="region of interest" description="Disordered" evidence="5">
    <location>
        <begin position="443"/>
        <end position="473"/>
    </location>
</feature>
<keyword evidence="4 6" id="KW-0472">Membrane</keyword>
<protein>
    <recommendedName>
        <fullName evidence="12">ER transporter 6TM N-terminal domain-containing protein</fullName>
    </recommendedName>
</protein>
<gene>
    <name evidence="10" type="ORF">INT43_000577</name>
</gene>
<evidence type="ECO:0000256" key="3">
    <source>
        <dbReference type="ARBA" id="ARBA00022989"/>
    </source>
</evidence>
<dbReference type="EMBL" id="JAEPQZ010000002">
    <property type="protein sequence ID" value="KAG2184664.1"/>
    <property type="molecule type" value="Genomic_DNA"/>
</dbReference>
<feature type="transmembrane region" description="Helical" evidence="6">
    <location>
        <begin position="790"/>
        <end position="814"/>
    </location>
</feature>
<sequence length="1033" mass="115911">MSSPATRPEPDVNDSVREGQSSKLNETQPETPAIQSLGTASVNSTSLPTAPTNEEKQSNNTTKKSSSSGFSEKFKSRIPTYAQFKKALKADIGLTAALILVLAVKPHMVIGQGILLSCIAMVFFCPVKPVGLQLEVVIISLLGVMLSTAWCFLGMFLANLSRDHTVQSPFQVGSGVILAVFLFIGTFFNNWLRSVYPQANFAGILGSIVIIFAMTTADLYPAFAPAIVWAFVIPIAIGAGIAIVVDIVVWPEDSANNCLEMFSSTFDTFNQLLSQQSEVFLRDPDLALPEQATSLSAIHAQLQGKILMLIESKKALQREPLYSKLTQKDFSYLTKLVKSMRIPLQGIGLSRVAEQEMYDAQRGGTLKKWQTATLQVYSPDEDAANHQSAYANGGSPSVQSEQLMDDYKETLQMLRPICTSLAEDCISTLKECMRRLHCLQNGDKSKKEKKLDKNTSLDAEEKGGDVGNGETTPLEAMPQFSERLKDSIATFEKQRTRCLDLIYQGKLTERDPHKAMLLLLTFQYNLRDYAEKVLEMSQFVDNLEKNRDGRHMHWPKITLKNWMKGRVRDDDITANGNQNQIGDGEGAAGLTRTATRMNNGDTAVDNSLGPSAWEVDDHGHSLARDPDVLAPRTRWERFFFEIYLMKKWLFEPNTLTVLKTSIGCVLLSLPAYFPSSAAWYADWRGQWATITLVFWMFPHSGMLIFGFFMRLLGTIVGAVVGIAVWYICQGNPYALAVVMFVLNYWMYHYFFYKPFFRIAILMAQITTILVVCYTYNFILYETPEPAYEVAGKRCLLVVIGVVAASIMYCIPFPITGRVELRYRLAYTVRDIGVLYSSLIYTFENMAPDRPVTEAQRKKFQKLALDIQRQIALERTLLAHAKYEPPLRGKYPEDKYRQILEHVDNMADMIYAMGSSIEKLSPIWRADLTKKAMSARKTYVATIMTAFKLVSAALAAKTSLPPYLHYPKDALSEFGDKIRQLPESEKSYLDDPAFTVFAAYYINSGSFVMELQDLLEIIQDLVGVDSPGHWMLIA</sequence>
<dbReference type="PANTHER" id="PTHR37994:SF4">
    <property type="entry name" value="ER TRANSPORTER 6TM N-TERMINAL DOMAIN-CONTAINING PROTEIN-RELATED"/>
    <property type="match status" value="1"/>
</dbReference>
<feature type="compositionally biased region" description="Low complexity" evidence="5">
    <location>
        <begin position="58"/>
        <end position="71"/>
    </location>
</feature>
<dbReference type="InterPro" id="IPR049453">
    <property type="entry name" value="Memb_transporter_dom"/>
</dbReference>
<feature type="compositionally biased region" description="Basic and acidic residues" evidence="5">
    <location>
        <begin position="443"/>
        <end position="464"/>
    </location>
</feature>
<keyword evidence="11" id="KW-1185">Reference proteome</keyword>
<evidence type="ECO:0000256" key="6">
    <source>
        <dbReference type="SAM" id="Phobius"/>
    </source>
</evidence>
<dbReference type="OrthoDB" id="2274698at2759"/>
<dbReference type="Proteomes" id="UP000654370">
    <property type="component" value="Unassembled WGS sequence"/>
</dbReference>
<evidence type="ECO:0000313" key="11">
    <source>
        <dbReference type="Proteomes" id="UP000654370"/>
    </source>
</evidence>
<dbReference type="PRINTS" id="PR02047">
    <property type="entry name" value="BREFELDNASP4"/>
</dbReference>
<evidence type="ECO:0000259" key="7">
    <source>
        <dbReference type="Pfam" id="PF10334"/>
    </source>
</evidence>
<keyword evidence="2 6" id="KW-0812">Transmembrane</keyword>